<dbReference type="RefSeq" id="XP_016617239.1">
    <property type="nucleotide sequence ID" value="XM_016766941.1"/>
</dbReference>
<protein>
    <recommendedName>
        <fullName evidence="3">Carboxymuconolactone decarboxylase-like domain-containing protein</fullName>
    </recommendedName>
</protein>
<dbReference type="PANTHER" id="PTHR28180">
    <property type="entry name" value="CONSERVED MITOCHONDRIAL PROTEIN-RELATED"/>
    <property type="match status" value="1"/>
</dbReference>
<dbReference type="AlphaFoldDB" id="A0A0D2HIK9"/>
<evidence type="ECO:0008006" key="3">
    <source>
        <dbReference type="Google" id="ProtNLM"/>
    </source>
</evidence>
<name>A0A0D2HIK9_CLAB1</name>
<dbReference type="Gene3D" id="1.20.1290.10">
    <property type="entry name" value="AhpD-like"/>
    <property type="match status" value="1"/>
</dbReference>
<dbReference type="OrthoDB" id="5537330at2759"/>
<gene>
    <name evidence="1" type="ORF">Z519_09217</name>
</gene>
<dbReference type="Proteomes" id="UP000053789">
    <property type="component" value="Unassembled WGS sequence"/>
</dbReference>
<sequence length="231" mass="25681">MASSTCLSRDEFYATLAAQSRPSHRPSWYLSAVACLAALNYPEEVAALYTILFESYIPQGERMHQTRLIREVLTCLVGIIGAARVGSALRSLSDVTPNELHDEHCYRGNEDHEVAVARGKEFLTSVYGESSERGAKSKKASPDYDFIMRELLYAHVFSFPDILPVFETSQIIVSALLASDCPLQASGHMLGMLRNGATREEVSYVRDICVKMVGYWGVKAFAPFVDVPTFR</sequence>
<organism evidence="1 2">
    <name type="scientific">Cladophialophora bantiana (strain ATCC 10958 / CBS 173.52 / CDC B-1940 / NIH 8579)</name>
    <name type="common">Xylohypha bantiana</name>
    <dbReference type="NCBI Taxonomy" id="1442370"/>
    <lineage>
        <taxon>Eukaryota</taxon>
        <taxon>Fungi</taxon>
        <taxon>Dikarya</taxon>
        <taxon>Ascomycota</taxon>
        <taxon>Pezizomycotina</taxon>
        <taxon>Eurotiomycetes</taxon>
        <taxon>Chaetothyriomycetidae</taxon>
        <taxon>Chaetothyriales</taxon>
        <taxon>Herpotrichiellaceae</taxon>
        <taxon>Cladophialophora</taxon>
    </lineage>
</organism>
<dbReference type="SUPFAM" id="SSF69118">
    <property type="entry name" value="AhpD-like"/>
    <property type="match status" value="1"/>
</dbReference>
<proteinExistence type="predicted"/>
<dbReference type="VEuPathDB" id="FungiDB:Z519_09217"/>
<dbReference type="GeneID" id="27702145"/>
<reference evidence="1" key="1">
    <citation type="submission" date="2015-01" db="EMBL/GenBank/DDBJ databases">
        <title>The Genome Sequence of Cladophialophora bantiana CBS 173.52.</title>
        <authorList>
            <consortium name="The Broad Institute Genomics Platform"/>
            <person name="Cuomo C."/>
            <person name="de Hoog S."/>
            <person name="Gorbushina A."/>
            <person name="Stielow B."/>
            <person name="Teixiera M."/>
            <person name="Abouelleil A."/>
            <person name="Chapman S.B."/>
            <person name="Priest M."/>
            <person name="Young S.K."/>
            <person name="Wortman J."/>
            <person name="Nusbaum C."/>
            <person name="Birren B."/>
        </authorList>
    </citation>
    <scope>NUCLEOTIDE SEQUENCE [LARGE SCALE GENOMIC DNA]</scope>
    <source>
        <strain evidence="1">CBS 173.52</strain>
    </source>
</reference>
<evidence type="ECO:0000313" key="1">
    <source>
        <dbReference type="EMBL" id="KIW90570.1"/>
    </source>
</evidence>
<dbReference type="HOGENOM" id="CLU_065389_3_1_1"/>
<dbReference type="EMBL" id="KN846993">
    <property type="protein sequence ID" value="KIW90570.1"/>
    <property type="molecule type" value="Genomic_DNA"/>
</dbReference>
<accession>A0A0D2HIK9</accession>
<evidence type="ECO:0000313" key="2">
    <source>
        <dbReference type="Proteomes" id="UP000053789"/>
    </source>
</evidence>
<dbReference type="InterPro" id="IPR029032">
    <property type="entry name" value="AhpD-like"/>
</dbReference>
<dbReference type="PANTHER" id="PTHR28180:SF2">
    <property type="entry name" value="PEROXISOMAL PROTEIN 2"/>
    <property type="match status" value="1"/>
</dbReference>
<keyword evidence="2" id="KW-1185">Reference proteome</keyword>
<dbReference type="InterPro" id="IPR052999">
    <property type="entry name" value="PTS1_Protein"/>
</dbReference>